<feature type="region of interest" description="Disordered" evidence="5">
    <location>
        <begin position="416"/>
        <end position="439"/>
    </location>
</feature>
<evidence type="ECO:0000256" key="3">
    <source>
        <dbReference type="ARBA" id="ARBA00023237"/>
    </source>
</evidence>
<feature type="chain" id="PRO_5046309355" evidence="6">
    <location>
        <begin position="20"/>
        <end position="627"/>
    </location>
</feature>
<evidence type="ECO:0000259" key="7">
    <source>
        <dbReference type="PROSITE" id="PS51123"/>
    </source>
</evidence>
<dbReference type="SUPFAM" id="SSF103088">
    <property type="entry name" value="OmpA-like"/>
    <property type="match status" value="1"/>
</dbReference>
<keyword evidence="9" id="KW-1185">Reference proteome</keyword>
<accession>A0ABS9KSU7</accession>
<comment type="caution">
    <text evidence="8">The sequence shown here is derived from an EMBL/GenBank/DDBJ whole genome shotgun (WGS) entry which is preliminary data.</text>
</comment>
<dbReference type="Proteomes" id="UP001165367">
    <property type="component" value="Unassembled WGS sequence"/>
</dbReference>
<feature type="compositionally biased region" description="Basic and acidic residues" evidence="5">
    <location>
        <begin position="36"/>
        <end position="57"/>
    </location>
</feature>
<dbReference type="CDD" id="cd07185">
    <property type="entry name" value="OmpA_C-like"/>
    <property type="match status" value="1"/>
</dbReference>
<evidence type="ECO:0000313" key="8">
    <source>
        <dbReference type="EMBL" id="MCG2615373.1"/>
    </source>
</evidence>
<name>A0ABS9KSU7_9BACT</name>
<dbReference type="InterPro" id="IPR006664">
    <property type="entry name" value="OMP_bac"/>
</dbReference>
<proteinExistence type="predicted"/>
<dbReference type="PROSITE" id="PS51123">
    <property type="entry name" value="OMPA_2"/>
    <property type="match status" value="1"/>
</dbReference>
<feature type="signal peptide" evidence="6">
    <location>
        <begin position="1"/>
        <end position="19"/>
    </location>
</feature>
<dbReference type="PANTHER" id="PTHR30329">
    <property type="entry name" value="STATOR ELEMENT OF FLAGELLAR MOTOR COMPLEX"/>
    <property type="match status" value="1"/>
</dbReference>
<reference evidence="8" key="1">
    <citation type="submission" date="2022-01" db="EMBL/GenBank/DDBJ databases">
        <authorList>
            <person name="Jo J.-H."/>
            <person name="Im W.-T."/>
        </authorList>
    </citation>
    <scope>NUCLEOTIDE SEQUENCE</scope>
    <source>
        <strain evidence="8">NA20</strain>
    </source>
</reference>
<dbReference type="RefSeq" id="WP_237872669.1">
    <property type="nucleotide sequence ID" value="NZ_JAKLTR010000008.1"/>
</dbReference>
<gene>
    <name evidence="8" type="ORF">LZZ85_13820</name>
</gene>
<dbReference type="Gene3D" id="3.30.1330.60">
    <property type="entry name" value="OmpA-like domain"/>
    <property type="match status" value="1"/>
</dbReference>
<organism evidence="8 9">
    <name type="scientific">Terrimonas ginsenosidimutans</name>
    <dbReference type="NCBI Taxonomy" id="2908004"/>
    <lineage>
        <taxon>Bacteria</taxon>
        <taxon>Pseudomonadati</taxon>
        <taxon>Bacteroidota</taxon>
        <taxon>Chitinophagia</taxon>
        <taxon>Chitinophagales</taxon>
        <taxon>Chitinophagaceae</taxon>
        <taxon>Terrimonas</taxon>
    </lineage>
</organism>
<dbReference type="PRINTS" id="PR01021">
    <property type="entry name" value="OMPADOMAIN"/>
</dbReference>
<dbReference type="InterPro" id="IPR036737">
    <property type="entry name" value="OmpA-like_sf"/>
</dbReference>
<feature type="domain" description="OmpA-like" evidence="7">
    <location>
        <begin position="291"/>
        <end position="408"/>
    </location>
</feature>
<evidence type="ECO:0000256" key="2">
    <source>
        <dbReference type="ARBA" id="ARBA00023136"/>
    </source>
</evidence>
<keyword evidence="6" id="KW-0732">Signal</keyword>
<evidence type="ECO:0000256" key="4">
    <source>
        <dbReference type="PROSITE-ProRule" id="PRU00473"/>
    </source>
</evidence>
<evidence type="ECO:0000313" key="9">
    <source>
        <dbReference type="Proteomes" id="UP001165367"/>
    </source>
</evidence>
<evidence type="ECO:0000256" key="1">
    <source>
        <dbReference type="ARBA" id="ARBA00004442"/>
    </source>
</evidence>
<sequence>MKSLLLIAGMLLLTSASQAQLLKKLKQKAESAVSNKAEKELEGAGKDKEKNKEKSETAGDDSATPSASATEAKPKLNVYSKFDFVPGTTVLYYDNFEKDNTGEAPTGWITSTSAEVVTIEGLEGNWLKMHATSSEHIVRNKKQSWGNNFSIEFDMLMVKGSYDPRFTIFLMNTGGKLVADESILQSGKKSIQFDAITSDKSRITLTSNEKKISDIMSADMPYSSTVPVHVSICVQGKRFRMWWNEKKLYDAGIVSEDLVPNQLGFLFGSLGGSEFYVSNIRVAKDVPDTRAAFEEGKVVSNLLFYTGTAKLRPESMGSLLDLSKVLKDVKAPVKIVGHTDSDGEDAANQKLSQERAEAVKTILSDQYGIDKDKLTTEGRGESQPIADNKTPEGKAQNRRVEFIFKEEADKYVKPAGVSAGTPAASKANTATTKTSSTSAVSGANGGVVLQSKLVNITLPYAQFIKSGDNRYTFIASKEEGNSKENYFSVELQSVNMSLKPETFPFKEANQSNAMYGTKKFSEIQSSKAVLYYGAGKTPYIYKFSPIIANGHMATYVTESLARKLPAISPNCKLVIEKVENGKASGYFVFGMMSQGLNAIKKGDAMRETFTDGFSGELKGKFVDVPVL</sequence>
<protein>
    <submittedName>
        <fullName evidence="8">OmpA family protein</fullName>
    </submittedName>
</protein>
<keyword evidence="2 4" id="KW-0472">Membrane</keyword>
<feature type="region of interest" description="Disordered" evidence="5">
    <location>
        <begin position="29"/>
        <end position="70"/>
    </location>
</feature>
<dbReference type="PANTHER" id="PTHR30329:SF21">
    <property type="entry name" value="LIPOPROTEIN YIAD-RELATED"/>
    <property type="match status" value="1"/>
</dbReference>
<dbReference type="Pfam" id="PF00691">
    <property type="entry name" value="OmpA"/>
    <property type="match status" value="1"/>
</dbReference>
<feature type="region of interest" description="Disordered" evidence="5">
    <location>
        <begin position="374"/>
        <end position="397"/>
    </location>
</feature>
<dbReference type="EMBL" id="JAKLTR010000008">
    <property type="protein sequence ID" value="MCG2615373.1"/>
    <property type="molecule type" value="Genomic_DNA"/>
</dbReference>
<dbReference type="InterPro" id="IPR050330">
    <property type="entry name" value="Bact_OuterMem_StrucFunc"/>
</dbReference>
<evidence type="ECO:0000256" key="6">
    <source>
        <dbReference type="SAM" id="SignalP"/>
    </source>
</evidence>
<evidence type="ECO:0000256" key="5">
    <source>
        <dbReference type="SAM" id="MobiDB-lite"/>
    </source>
</evidence>
<dbReference type="InterPro" id="IPR006665">
    <property type="entry name" value="OmpA-like"/>
</dbReference>
<feature type="compositionally biased region" description="Low complexity" evidence="5">
    <location>
        <begin position="423"/>
        <end position="439"/>
    </location>
</feature>
<keyword evidence="3" id="KW-0998">Cell outer membrane</keyword>
<comment type="subcellular location">
    <subcellularLocation>
        <location evidence="1">Cell outer membrane</location>
    </subcellularLocation>
</comment>